<proteinExistence type="predicted"/>
<evidence type="ECO:0000259" key="1">
    <source>
        <dbReference type="PROSITE" id="PS50844"/>
    </source>
</evidence>
<protein>
    <submittedName>
        <fullName evidence="2">DUF386 family protein</fullName>
    </submittedName>
</protein>
<dbReference type="InterPro" id="IPR013785">
    <property type="entry name" value="Aldolase_TIM"/>
</dbReference>
<reference evidence="2 3" key="1">
    <citation type="submission" date="2020-02" db="EMBL/GenBank/DDBJ databases">
        <authorList>
            <person name="Zheng R.K."/>
            <person name="Sun C.M."/>
        </authorList>
    </citation>
    <scope>NUCLEOTIDE SEQUENCE [LARGE SCALE GENOMIC DNA]</scope>
    <source>
        <strain evidence="3">zrk13</strain>
    </source>
</reference>
<organism evidence="2 3">
    <name type="scientific">Candidatus Xianfuyuplasma coldseepsis</name>
    <dbReference type="NCBI Taxonomy" id="2782163"/>
    <lineage>
        <taxon>Bacteria</taxon>
        <taxon>Bacillati</taxon>
        <taxon>Mycoplasmatota</taxon>
        <taxon>Mollicutes</taxon>
        <taxon>Candidatus Izemoplasmatales</taxon>
        <taxon>Candidatus Izemoplasmataceae</taxon>
        <taxon>Candidatus Xianfuyuplasma</taxon>
    </lineage>
</organism>
<dbReference type="GO" id="GO:0047444">
    <property type="term" value="F:N-acylneuraminate-9-phosphate synthase activity"/>
    <property type="evidence" value="ECO:0007669"/>
    <property type="project" value="TreeGrafter"/>
</dbReference>
<evidence type="ECO:0000313" key="3">
    <source>
        <dbReference type="Proteomes" id="UP000514720"/>
    </source>
</evidence>
<keyword evidence="3" id="KW-1185">Reference proteome</keyword>
<feature type="domain" description="AFP-like" evidence="1">
    <location>
        <begin position="279"/>
        <end position="340"/>
    </location>
</feature>
<evidence type="ECO:0000313" key="2">
    <source>
        <dbReference type="EMBL" id="QMS84520.1"/>
    </source>
</evidence>
<dbReference type="Gene3D" id="3.20.20.70">
    <property type="entry name" value="Aldolase class I"/>
    <property type="match status" value="1"/>
</dbReference>
<dbReference type="InterPro" id="IPR013132">
    <property type="entry name" value="PseI/NeuA/B-like_N"/>
</dbReference>
<name>A0A7L7KP13_9MOLU</name>
<dbReference type="Pfam" id="PF04074">
    <property type="entry name" value="DUF386"/>
    <property type="match status" value="1"/>
</dbReference>
<dbReference type="Pfam" id="PF03102">
    <property type="entry name" value="NeuB"/>
    <property type="match status" value="1"/>
</dbReference>
<dbReference type="InterPro" id="IPR037012">
    <property type="entry name" value="NanQ/TabA/YiaL_sf"/>
</dbReference>
<dbReference type="SUPFAM" id="SSF51569">
    <property type="entry name" value="Aldolase"/>
    <property type="match status" value="1"/>
</dbReference>
<dbReference type="AlphaFoldDB" id="A0A7L7KP13"/>
<dbReference type="InterPro" id="IPR004375">
    <property type="entry name" value="NanQ/TabA/YiaL"/>
</dbReference>
<dbReference type="InterPro" id="IPR051690">
    <property type="entry name" value="PseI-like"/>
</dbReference>
<dbReference type="Gene3D" id="2.60.120.370">
    <property type="entry name" value="YhcH/YjgK/YiaL"/>
    <property type="match status" value="1"/>
</dbReference>
<dbReference type="Gene3D" id="3.90.1210.10">
    <property type="entry name" value="Antifreeze-like/N-acetylneuraminic acid synthase C-terminal domain"/>
    <property type="match status" value="1"/>
</dbReference>
<dbReference type="SUPFAM" id="SSF51197">
    <property type="entry name" value="Clavaminate synthase-like"/>
    <property type="match status" value="1"/>
</dbReference>
<dbReference type="PANTHER" id="PTHR42966">
    <property type="entry name" value="N-ACETYLNEURAMINATE SYNTHASE"/>
    <property type="match status" value="1"/>
</dbReference>
<dbReference type="PANTHER" id="PTHR42966:SF1">
    <property type="entry name" value="SIALIC ACID SYNTHASE"/>
    <property type="match status" value="1"/>
</dbReference>
<dbReference type="RefSeq" id="WP_258878135.1">
    <property type="nucleotide sequence ID" value="NZ_CP048914.1"/>
</dbReference>
<dbReference type="Proteomes" id="UP000514720">
    <property type="component" value="Chromosome"/>
</dbReference>
<dbReference type="InterPro" id="IPR006190">
    <property type="entry name" value="SAF_AFP_Neu5Ac"/>
</dbReference>
<dbReference type="KEGG" id="xcl:G4Z02_01745"/>
<sequence length="474" mass="54681">MNYRKPYIIAETAYTFEGDKDYLLEQVNELSLDIDAIKFHIMSNIKSYVVGSYSILNDLLEKWLLSKETWIKIISLAYERNFDVITLIDDIDSLEIISEIPDRIAGVEIHAACINDINLFTEIIEFCNENSVKLYIGASGFEINELDVVINFVKSQSSVNVVLMFGFQNFPTKVENVNLHKMDILRDRYNLNIGYADHTEYNNELKIELIKSAFSKGYHIHEIHYTLEEGVSRTDNITALTNDGLVFVKKELEKMYLEYVNYTFKLNKGEMDYLSFRKLMVYKKNYKKGTAINYDDIEYKRLENGVSKSNFMTITNVLGRTLSKNVIYDTEVLPGDFSRLDSDIEDYISTFNYSHFKPGASVRLNDYIDVLHLEYSTRSIENSFYEVHRNTIDIHYIIEGSEFFGIIPNINDFSNTTDYQAESDVTLGKGKGKLLYLNNTDCIVVNVDIPHSGGISYGTSSIVKKLVFKKRVMK</sequence>
<gene>
    <name evidence="2" type="ORF">G4Z02_01745</name>
</gene>
<dbReference type="EMBL" id="CP048914">
    <property type="protein sequence ID" value="QMS84520.1"/>
    <property type="molecule type" value="Genomic_DNA"/>
</dbReference>
<dbReference type="GO" id="GO:0016051">
    <property type="term" value="P:carbohydrate biosynthetic process"/>
    <property type="evidence" value="ECO:0007669"/>
    <property type="project" value="InterPro"/>
</dbReference>
<accession>A0A7L7KP13</accession>
<dbReference type="PROSITE" id="PS50844">
    <property type="entry name" value="AFP_LIKE"/>
    <property type="match status" value="1"/>
</dbReference>